<evidence type="ECO:0000313" key="1">
    <source>
        <dbReference type="EMBL" id="MBX41319.1"/>
    </source>
</evidence>
<dbReference type="EMBL" id="GGEC01060835">
    <property type="protein sequence ID" value="MBX41319.1"/>
    <property type="molecule type" value="Transcribed_RNA"/>
</dbReference>
<dbReference type="AlphaFoldDB" id="A0A2P2NFU4"/>
<proteinExistence type="predicted"/>
<sequence>MLKKNSYFTCIWSSVYCKVSNHFFFPSLISDSSSCDSLFCSSFL</sequence>
<organism evidence="1">
    <name type="scientific">Rhizophora mucronata</name>
    <name type="common">Asiatic mangrove</name>
    <dbReference type="NCBI Taxonomy" id="61149"/>
    <lineage>
        <taxon>Eukaryota</taxon>
        <taxon>Viridiplantae</taxon>
        <taxon>Streptophyta</taxon>
        <taxon>Embryophyta</taxon>
        <taxon>Tracheophyta</taxon>
        <taxon>Spermatophyta</taxon>
        <taxon>Magnoliopsida</taxon>
        <taxon>eudicotyledons</taxon>
        <taxon>Gunneridae</taxon>
        <taxon>Pentapetalae</taxon>
        <taxon>rosids</taxon>
        <taxon>fabids</taxon>
        <taxon>Malpighiales</taxon>
        <taxon>Rhizophoraceae</taxon>
        <taxon>Rhizophora</taxon>
    </lineage>
</organism>
<protein>
    <submittedName>
        <fullName evidence="1">Uncharacterized protein</fullName>
    </submittedName>
</protein>
<name>A0A2P2NFU4_RHIMU</name>
<accession>A0A2P2NFU4</accession>
<reference evidence="1" key="1">
    <citation type="submission" date="2018-02" db="EMBL/GenBank/DDBJ databases">
        <title>Rhizophora mucronata_Transcriptome.</title>
        <authorList>
            <person name="Meera S.P."/>
            <person name="Sreeshan A."/>
            <person name="Augustine A."/>
        </authorList>
    </citation>
    <scope>NUCLEOTIDE SEQUENCE</scope>
    <source>
        <tissue evidence="1">Leaf</tissue>
    </source>
</reference>